<protein>
    <recommendedName>
        <fullName evidence="7">Fatty acid hydroxylase domain-containing protein</fullName>
    </recommendedName>
</protein>
<feature type="transmembrane region" description="Helical" evidence="6">
    <location>
        <begin position="53"/>
        <end position="74"/>
    </location>
</feature>
<dbReference type="GO" id="GO:0008610">
    <property type="term" value="P:lipid biosynthetic process"/>
    <property type="evidence" value="ECO:0007669"/>
    <property type="project" value="InterPro"/>
</dbReference>
<dbReference type="InterPro" id="IPR050307">
    <property type="entry name" value="Sterol_Desaturase_Related"/>
</dbReference>
<evidence type="ECO:0000259" key="7">
    <source>
        <dbReference type="Pfam" id="PF04116"/>
    </source>
</evidence>
<sequence>MDALISLPVIGYFMMPGFFASYSTSLNLLFFYMTWSTLVLSQPPLKVEVIGTLGIRALFWLMPATLFLIFDSILPSLAVGIKHQSEASLPTRGRSKTKISTRSTSRPQWFSVIALSLFNITLSAALQAAVELLFTQVFHIRSALKITTTLPMPFSILKDLARNLLLREVLQYYIHRFMLHPSKPNVLSRLHQKYFHSITAPYSFAAHYDHPLPYILWRFIPIYLPSIIFRPHLLTYFLLLALTTLEETFSLSGYTTVPGIMLGGIARRQDLHSAGKGRGNFAPWGLLDWMHGTSIGTDVVEDMQDEAEKHQIQERGSEVLEHAKDSGRQGLRGLSGKRKSRKA</sequence>
<keyword evidence="2 6" id="KW-0812">Transmembrane</keyword>
<organism evidence="8 9">
    <name type="scientific">Coleophoma crateriformis</name>
    <dbReference type="NCBI Taxonomy" id="565419"/>
    <lineage>
        <taxon>Eukaryota</taxon>
        <taxon>Fungi</taxon>
        <taxon>Dikarya</taxon>
        <taxon>Ascomycota</taxon>
        <taxon>Pezizomycotina</taxon>
        <taxon>Leotiomycetes</taxon>
        <taxon>Helotiales</taxon>
        <taxon>Dermateaceae</taxon>
        <taxon>Coleophoma</taxon>
    </lineage>
</organism>
<name>A0A3D8T717_9HELO</name>
<keyword evidence="3 6" id="KW-1133">Transmembrane helix</keyword>
<feature type="region of interest" description="Disordered" evidence="5">
    <location>
        <begin position="305"/>
        <end position="343"/>
    </location>
</feature>
<evidence type="ECO:0000313" key="8">
    <source>
        <dbReference type="EMBL" id="RDW94345.1"/>
    </source>
</evidence>
<dbReference type="GO" id="GO:0005506">
    <property type="term" value="F:iron ion binding"/>
    <property type="evidence" value="ECO:0007669"/>
    <property type="project" value="InterPro"/>
</dbReference>
<feature type="transmembrane region" description="Helical" evidence="6">
    <location>
        <begin position="12"/>
        <end position="33"/>
    </location>
</feature>
<comment type="subcellular location">
    <subcellularLocation>
        <location evidence="1">Membrane</location>
    </subcellularLocation>
</comment>
<evidence type="ECO:0000256" key="2">
    <source>
        <dbReference type="ARBA" id="ARBA00022692"/>
    </source>
</evidence>
<comment type="caution">
    <text evidence="8">The sequence shown here is derived from an EMBL/GenBank/DDBJ whole genome shotgun (WGS) entry which is preliminary data.</text>
</comment>
<reference evidence="8 9" key="1">
    <citation type="journal article" date="2018" name="IMA Fungus">
        <title>IMA Genome-F 9: Draft genome sequence of Annulohypoxylon stygium, Aspergillus mulundensis, Berkeleyomyces basicola (syn. Thielaviopsis basicola), Ceratocystis smalleyi, two Cercospora beticola strains, Coleophoma cylindrospora, Fusarium fracticaudum, Phialophora cf. hyalina, and Morchella septimelata.</title>
        <authorList>
            <person name="Wingfield B.D."/>
            <person name="Bills G.F."/>
            <person name="Dong Y."/>
            <person name="Huang W."/>
            <person name="Nel W.J."/>
            <person name="Swalarsk-Parry B.S."/>
            <person name="Vaghefi N."/>
            <person name="Wilken P.M."/>
            <person name="An Z."/>
            <person name="de Beer Z.W."/>
            <person name="De Vos L."/>
            <person name="Chen L."/>
            <person name="Duong T.A."/>
            <person name="Gao Y."/>
            <person name="Hammerbacher A."/>
            <person name="Kikkert J.R."/>
            <person name="Li Y."/>
            <person name="Li H."/>
            <person name="Li K."/>
            <person name="Li Q."/>
            <person name="Liu X."/>
            <person name="Ma X."/>
            <person name="Naidoo K."/>
            <person name="Pethybridge S.J."/>
            <person name="Sun J."/>
            <person name="Steenkamp E.T."/>
            <person name="van der Nest M.A."/>
            <person name="van Wyk S."/>
            <person name="Wingfield M.J."/>
            <person name="Xiong C."/>
            <person name="Yue Q."/>
            <person name="Zhang X."/>
        </authorList>
    </citation>
    <scope>NUCLEOTIDE SEQUENCE [LARGE SCALE GENOMIC DNA]</scope>
    <source>
        <strain evidence="8 9">BP5796</strain>
    </source>
</reference>
<dbReference type="InterPro" id="IPR006694">
    <property type="entry name" value="Fatty_acid_hydroxylase"/>
</dbReference>
<dbReference type="Proteomes" id="UP000256328">
    <property type="component" value="Unassembled WGS sequence"/>
</dbReference>
<feature type="transmembrane region" description="Helical" evidence="6">
    <location>
        <begin position="109"/>
        <end position="130"/>
    </location>
</feature>
<proteinExistence type="predicted"/>
<keyword evidence="9" id="KW-1185">Reference proteome</keyword>
<dbReference type="EMBL" id="PDLN01000001">
    <property type="protein sequence ID" value="RDW94345.1"/>
    <property type="molecule type" value="Genomic_DNA"/>
</dbReference>
<dbReference type="GO" id="GO:0016020">
    <property type="term" value="C:membrane"/>
    <property type="evidence" value="ECO:0007669"/>
    <property type="project" value="UniProtKB-SubCell"/>
</dbReference>
<gene>
    <name evidence="8" type="ORF">BP5796_00108</name>
</gene>
<dbReference type="OrthoDB" id="408954at2759"/>
<dbReference type="GO" id="GO:0016491">
    <property type="term" value="F:oxidoreductase activity"/>
    <property type="evidence" value="ECO:0007669"/>
    <property type="project" value="InterPro"/>
</dbReference>
<feature type="domain" description="Fatty acid hydroxylase" evidence="7">
    <location>
        <begin position="164"/>
        <end position="293"/>
    </location>
</feature>
<evidence type="ECO:0000256" key="5">
    <source>
        <dbReference type="SAM" id="MobiDB-lite"/>
    </source>
</evidence>
<feature type="compositionally biased region" description="Basic and acidic residues" evidence="5">
    <location>
        <begin position="306"/>
        <end position="327"/>
    </location>
</feature>
<accession>A0A3D8T717</accession>
<keyword evidence="4 6" id="KW-0472">Membrane</keyword>
<evidence type="ECO:0000313" key="9">
    <source>
        <dbReference type="Proteomes" id="UP000256328"/>
    </source>
</evidence>
<dbReference type="PANTHER" id="PTHR11863">
    <property type="entry name" value="STEROL DESATURASE"/>
    <property type="match status" value="1"/>
</dbReference>
<evidence type="ECO:0000256" key="1">
    <source>
        <dbReference type="ARBA" id="ARBA00004370"/>
    </source>
</evidence>
<evidence type="ECO:0000256" key="6">
    <source>
        <dbReference type="SAM" id="Phobius"/>
    </source>
</evidence>
<dbReference type="Pfam" id="PF04116">
    <property type="entry name" value="FA_hydroxylase"/>
    <property type="match status" value="1"/>
</dbReference>
<evidence type="ECO:0000256" key="4">
    <source>
        <dbReference type="ARBA" id="ARBA00023136"/>
    </source>
</evidence>
<dbReference type="AlphaFoldDB" id="A0A3D8T717"/>
<evidence type="ECO:0000256" key="3">
    <source>
        <dbReference type="ARBA" id="ARBA00022989"/>
    </source>
</evidence>